<organism evidence="1 2">
    <name type="scientific">Sphingobacterium corticis</name>
    <dbReference type="NCBI Taxonomy" id="1812823"/>
    <lineage>
        <taxon>Bacteria</taxon>
        <taxon>Pseudomonadati</taxon>
        <taxon>Bacteroidota</taxon>
        <taxon>Sphingobacteriia</taxon>
        <taxon>Sphingobacteriales</taxon>
        <taxon>Sphingobacteriaceae</taxon>
        <taxon>Sphingobacterium</taxon>
    </lineage>
</organism>
<dbReference type="Proteomes" id="UP001597393">
    <property type="component" value="Unassembled WGS sequence"/>
</dbReference>
<accession>A0ABW5NIG6</accession>
<dbReference type="RefSeq" id="WP_380869039.1">
    <property type="nucleotide sequence ID" value="NZ_JBHUMA010000006.1"/>
</dbReference>
<keyword evidence="2" id="KW-1185">Reference proteome</keyword>
<gene>
    <name evidence="1" type="ORF">ACFSQ3_08090</name>
</gene>
<evidence type="ECO:0000313" key="2">
    <source>
        <dbReference type="Proteomes" id="UP001597393"/>
    </source>
</evidence>
<proteinExistence type="predicted"/>
<sequence>MASSLTNQLSKLEDLLKGFGYRVRYEKGNFRTGACILQTSKVVVVNKFANVEVKIQSLLDLLLTLELDVELLNEQQQDYYQQIQEKEMSN</sequence>
<reference evidence="2" key="1">
    <citation type="journal article" date="2019" name="Int. J. Syst. Evol. Microbiol.">
        <title>The Global Catalogue of Microorganisms (GCM) 10K type strain sequencing project: providing services to taxonomists for standard genome sequencing and annotation.</title>
        <authorList>
            <consortium name="The Broad Institute Genomics Platform"/>
            <consortium name="The Broad Institute Genome Sequencing Center for Infectious Disease"/>
            <person name="Wu L."/>
            <person name="Ma J."/>
        </authorList>
    </citation>
    <scope>NUCLEOTIDE SEQUENCE [LARGE SCALE GENOMIC DNA]</scope>
    <source>
        <strain evidence="2">KCTC 42248</strain>
    </source>
</reference>
<comment type="caution">
    <text evidence="1">The sequence shown here is derived from an EMBL/GenBank/DDBJ whole genome shotgun (WGS) entry which is preliminary data.</text>
</comment>
<dbReference type="EMBL" id="JBHUMA010000006">
    <property type="protein sequence ID" value="MFD2598911.1"/>
    <property type="molecule type" value="Genomic_DNA"/>
</dbReference>
<name>A0ABW5NIG6_9SPHI</name>
<protein>
    <submittedName>
        <fullName evidence="1">Uncharacterized protein</fullName>
    </submittedName>
</protein>
<evidence type="ECO:0000313" key="1">
    <source>
        <dbReference type="EMBL" id="MFD2598911.1"/>
    </source>
</evidence>